<evidence type="ECO:0000313" key="1">
    <source>
        <dbReference type="EMBL" id="KAF9456579.1"/>
    </source>
</evidence>
<keyword evidence="2" id="KW-1185">Reference proteome</keyword>
<accession>A0A9P6CD00</accession>
<sequence length="60" mass="7018">LFFSLSNASAWQEDVGLFNYAHFYNNVIDYFKLTPGPAALKQSKELLSWWSRYSFLPLKP</sequence>
<reference evidence="1" key="1">
    <citation type="submission" date="2020-11" db="EMBL/GenBank/DDBJ databases">
        <authorList>
            <consortium name="DOE Joint Genome Institute"/>
            <person name="Ahrendt S."/>
            <person name="Riley R."/>
            <person name="Andreopoulos W."/>
            <person name="Labutti K."/>
            <person name="Pangilinan J."/>
            <person name="Ruiz-Duenas F.J."/>
            <person name="Barrasa J.M."/>
            <person name="Sanchez-Garcia M."/>
            <person name="Camarero S."/>
            <person name="Miyauchi S."/>
            <person name="Serrano A."/>
            <person name="Linde D."/>
            <person name="Babiker R."/>
            <person name="Drula E."/>
            <person name="Ayuso-Fernandez I."/>
            <person name="Pacheco R."/>
            <person name="Padilla G."/>
            <person name="Ferreira P."/>
            <person name="Barriuso J."/>
            <person name="Kellner H."/>
            <person name="Castanera R."/>
            <person name="Alfaro M."/>
            <person name="Ramirez L."/>
            <person name="Pisabarro A.G."/>
            <person name="Kuo A."/>
            <person name="Tritt A."/>
            <person name="Lipzen A."/>
            <person name="He G."/>
            <person name="Yan M."/>
            <person name="Ng V."/>
            <person name="Cullen D."/>
            <person name="Martin F."/>
            <person name="Rosso M.-N."/>
            <person name="Henrissat B."/>
            <person name="Hibbett D."/>
            <person name="Martinez A.T."/>
            <person name="Grigoriev I.V."/>
        </authorList>
    </citation>
    <scope>NUCLEOTIDE SEQUENCE</scope>
    <source>
        <strain evidence="1">CBS 247.69</strain>
    </source>
</reference>
<proteinExistence type="predicted"/>
<dbReference type="InterPro" id="IPR046521">
    <property type="entry name" value="DUF6698"/>
</dbReference>
<comment type="caution">
    <text evidence="1">The sequence shown here is derived from an EMBL/GenBank/DDBJ whole genome shotgun (WGS) entry which is preliminary data.</text>
</comment>
<dbReference type="EMBL" id="MU150415">
    <property type="protein sequence ID" value="KAF9456579.1"/>
    <property type="molecule type" value="Genomic_DNA"/>
</dbReference>
<dbReference type="OrthoDB" id="3220614at2759"/>
<dbReference type="Pfam" id="PF20414">
    <property type="entry name" value="DUF6698"/>
    <property type="match status" value="1"/>
</dbReference>
<evidence type="ECO:0000313" key="2">
    <source>
        <dbReference type="Proteomes" id="UP000807353"/>
    </source>
</evidence>
<dbReference type="AlphaFoldDB" id="A0A9P6CD00"/>
<dbReference type="Proteomes" id="UP000807353">
    <property type="component" value="Unassembled WGS sequence"/>
</dbReference>
<organism evidence="1 2">
    <name type="scientific">Collybia nuda</name>
    <dbReference type="NCBI Taxonomy" id="64659"/>
    <lineage>
        <taxon>Eukaryota</taxon>
        <taxon>Fungi</taxon>
        <taxon>Dikarya</taxon>
        <taxon>Basidiomycota</taxon>
        <taxon>Agaricomycotina</taxon>
        <taxon>Agaricomycetes</taxon>
        <taxon>Agaricomycetidae</taxon>
        <taxon>Agaricales</taxon>
        <taxon>Tricholomatineae</taxon>
        <taxon>Clitocybaceae</taxon>
        <taxon>Collybia</taxon>
    </lineage>
</organism>
<gene>
    <name evidence="1" type="ORF">BDZ94DRAFT_1177434</name>
</gene>
<feature type="non-terminal residue" evidence="1">
    <location>
        <position position="1"/>
    </location>
</feature>
<name>A0A9P6CD00_9AGAR</name>
<protein>
    <submittedName>
        <fullName evidence="1">Uncharacterized protein</fullName>
    </submittedName>
</protein>